<evidence type="ECO:0000259" key="1">
    <source>
        <dbReference type="PROSITE" id="PS51272"/>
    </source>
</evidence>
<comment type="caution">
    <text evidence="2">The sequence shown here is derived from an EMBL/GenBank/DDBJ whole genome shotgun (WGS) entry which is preliminary data.</text>
</comment>
<gene>
    <name evidence="2" type="ORF">ACFQ03_04835</name>
</gene>
<evidence type="ECO:0000313" key="2">
    <source>
        <dbReference type="EMBL" id="MFD0868463.1"/>
    </source>
</evidence>
<reference evidence="3" key="1">
    <citation type="journal article" date="2019" name="Int. J. Syst. Evol. Microbiol.">
        <title>The Global Catalogue of Microorganisms (GCM) 10K type strain sequencing project: providing services to taxonomists for standard genome sequencing and annotation.</title>
        <authorList>
            <consortium name="The Broad Institute Genomics Platform"/>
            <consortium name="The Broad Institute Genome Sequencing Center for Infectious Disease"/>
            <person name="Wu L."/>
            <person name="Ma J."/>
        </authorList>
    </citation>
    <scope>NUCLEOTIDE SEQUENCE [LARGE SCALE GENOMIC DNA]</scope>
    <source>
        <strain evidence="3">CCUG 57263</strain>
    </source>
</reference>
<proteinExistence type="predicted"/>
<accession>A0ABW3D4V4</accession>
<dbReference type="InterPro" id="IPR001119">
    <property type="entry name" value="SLH_dom"/>
</dbReference>
<organism evidence="2 3">
    <name type="scientific">Paenibacillus residui</name>
    <dbReference type="NCBI Taxonomy" id="629724"/>
    <lineage>
        <taxon>Bacteria</taxon>
        <taxon>Bacillati</taxon>
        <taxon>Bacillota</taxon>
        <taxon>Bacilli</taxon>
        <taxon>Bacillales</taxon>
        <taxon>Paenibacillaceae</taxon>
        <taxon>Paenibacillus</taxon>
    </lineage>
</organism>
<dbReference type="PROSITE" id="PS51272">
    <property type="entry name" value="SLH"/>
    <property type="match status" value="1"/>
</dbReference>
<dbReference type="EMBL" id="JBHTIU010000012">
    <property type="protein sequence ID" value="MFD0868463.1"/>
    <property type="molecule type" value="Genomic_DNA"/>
</dbReference>
<sequence>MVYVRHRQMFVTGIILIVLIAIIPVSIKAQDNELFQDVNEEHWGYESILWAKDQGIVDGYPDGTFKPDAPVGQTEFLAMLIRAYNPKDFLNQQGDDDWRTPYKQYAFKMGWGGSYIVPPSSKLSSSNDPEINIPRMYVAKLITNVNGRSYSFKDSIRFLLDSGISEGKTDNSVEGFQGYDLLTRAEAVKFIRHVKTKLDYLYPSPALLDHPYDPNTLKLSPFEAAPLDINHHPDEQMADFTQLDLEHPSSGYTLTHKPSYTVTGTVRKAIGDDLAIEVERWDSGAFVPVSSLRASMKDGKVNQTIELPTLGIYRISLYSQQVKSEQEIALTSFYIEYREEPDQGAR</sequence>
<name>A0ABW3D4V4_9BACL</name>
<dbReference type="RefSeq" id="WP_379286444.1">
    <property type="nucleotide sequence ID" value="NZ_JBHTIU010000012.1"/>
</dbReference>
<keyword evidence="3" id="KW-1185">Reference proteome</keyword>
<dbReference type="Proteomes" id="UP001597120">
    <property type="component" value="Unassembled WGS sequence"/>
</dbReference>
<dbReference type="Pfam" id="PF00395">
    <property type="entry name" value="SLH"/>
    <property type="match status" value="1"/>
</dbReference>
<feature type="domain" description="SLH" evidence="1">
    <location>
        <begin position="31"/>
        <end position="94"/>
    </location>
</feature>
<protein>
    <submittedName>
        <fullName evidence="2">S-layer homology domain-containing protein</fullName>
    </submittedName>
</protein>
<evidence type="ECO:0000313" key="3">
    <source>
        <dbReference type="Proteomes" id="UP001597120"/>
    </source>
</evidence>